<evidence type="ECO:0000313" key="2">
    <source>
        <dbReference type="EMBL" id="WVW78232.1"/>
    </source>
</evidence>
<feature type="region of interest" description="Disordered" evidence="1">
    <location>
        <begin position="1"/>
        <end position="81"/>
    </location>
</feature>
<dbReference type="GeneID" id="30207959"/>
<proteinExistence type="predicted"/>
<accession>A0AAJ8JZY3</accession>
<reference evidence="2" key="1">
    <citation type="submission" date="2013-07" db="EMBL/GenBank/DDBJ databases">
        <authorList>
            <consortium name="The Broad Institute Genome Sequencing Platform"/>
            <person name="Cuomo C."/>
            <person name="Litvintseva A."/>
            <person name="Chen Y."/>
            <person name="Heitman J."/>
            <person name="Sun S."/>
            <person name="Springer D."/>
            <person name="Dromer F."/>
            <person name="Young S.K."/>
            <person name="Zeng Q."/>
            <person name="Gargeya S."/>
            <person name="Fitzgerald M."/>
            <person name="Abouelleil A."/>
            <person name="Alvarado L."/>
            <person name="Berlin A.M."/>
            <person name="Chapman S.B."/>
            <person name="Dewar J."/>
            <person name="Goldberg J."/>
            <person name="Griggs A."/>
            <person name="Gujja S."/>
            <person name="Hansen M."/>
            <person name="Howarth C."/>
            <person name="Imamovic A."/>
            <person name="Larimer J."/>
            <person name="McCowan C."/>
            <person name="Murphy C."/>
            <person name="Pearson M."/>
            <person name="Priest M."/>
            <person name="Roberts A."/>
            <person name="Saif S."/>
            <person name="Shea T."/>
            <person name="Sykes S."/>
            <person name="Wortman J."/>
            <person name="Nusbaum C."/>
            <person name="Birren B."/>
        </authorList>
    </citation>
    <scope>NUCLEOTIDE SEQUENCE</scope>
    <source>
        <strain evidence="2">CBS 10118</strain>
    </source>
</reference>
<organism evidence="2 3">
    <name type="scientific">Kwoniella bestiolae CBS 10118</name>
    <dbReference type="NCBI Taxonomy" id="1296100"/>
    <lineage>
        <taxon>Eukaryota</taxon>
        <taxon>Fungi</taxon>
        <taxon>Dikarya</taxon>
        <taxon>Basidiomycota</taxon>
        <taxon>Agaricomycotina</taxon>
        <taxon>Tremellomycetes</taxon>
        <taxon>Tremellales</taxon>
        <taxon>Cryptococcaceae</taxon>
        <taxon>Kwoniella</taxon>
    </lineage>
</organism>
<dbReference type="AlphaFoldDB" id="A0AAJ8JZY3"/>
<dbReference type="RefSeq" id="XP_019046954.2">
    <property type="nucleotide sequence ID" value="XM_019190206.2"/>
</dbReference>
<feature type="compositionally biased region" description="Basic residues" evidence="1">
    <location>
        <begin position="1"/>
        <end position="10"/>
    </location>
</feature>
<evidence type="ECO:0000313" key="3">
    <source>
        <dbReference type="Proteomes" id="UP000092730"/>
    </source>
</evidence>
<dbReference type="Proteomes" id="UP000092730">
    <property type="component" value="Chromosome 1"/>
</dbReference>
<dbReference type="EMBL" id="CP144541">
    <property type="protein sequence ID" value="WVW78232.1"/>
    <property type="molecule type" value="Genomic_DNA"/>
</dbReference>
<dbReference type="KEGG" id="kbi:30207959"/>
<feature type="compositionally biased region" description="Pro residues" evidence="1">
    <location>
        <begin position="28"/>
        <end position="38"/>
    </location>
</feature>
<gene>
    <name evidence="2" type="ORF">I302_100185</name>
</gene>
<evidence type="ECO:0000256" key="1">
    <source>
        <dbReference type="SAM" id="MobiDB-lite"/>
    </source>
</evidence>
<keyword evidence="3" id="KW-1185">Reference proteome</keyword>
<sequence>MGRSAKFTKRPSKEAKARSKIAQANSKPVPPPRSPSPTPQAQGEEEGKSKKKRKLMRAKVDKVGSRPIHKAFNSDGEGRSPDLHFYLACE</sequence>
<reference evidence="2" key="2">
    <citation type="submission" date="2024-02" db="EMBL/GenBank/DDBJ databases">
        <title>Comparative genomics of Cryptococcus and Kwoniella reveals pathogenesis evolution and contrasting modes of karyotype evolution via chromosome fusion or intercentromeric recombination.</title>
        <authorList>
            <person name="Coelho M.A."/>
            <person name="David-Palma M."/>
            <person name="Shea T."/>
            <person name="Bowers K."/>
            <person name="McGinley-Smith S."/>
            <person name="Mohammad A.W."/>
            <person name="Gnirke A."/>
            <person name="Yurkov A.M."/>
            <person name="Nowrousian M."/>
            <person name="Sun S."/>
            <person name="Cuomo C.A."/>
            <person name="Heitman J."/>
        </authorList>
    </citation>
    <scope>NUCLEOTIDE SEQUENCE</scope>
    <source>
        <strain evidence="2">CBS 10118</strain>
    </source>
</reference>
<name>A0AAJ8JZY3_9TREE</name>
<protein>
    <submittedName>
        <fullName evidence="2">Uncharacterized protein</fullName>
    </submittedName>
</protein>